<dbReference type="CDD" id="cd03457">
    <property type="entry name" value="intradiol_dioxygenase_like"/>
    <property type="match status" value="1"/>
</dbReference>
<feature type="chain" id="PRO_5041935959" evidence="2">
    <location>
        <begin position="22"/>
        <end position="486"/>
    </location>
</feature>
<dbReference type="GO" id="GO:0008199">
    <property type="term" value="F:ferric iron binding"/>
    <property type="evidence" value="ECO:0007669"/>
    <property type="project" value="InterPro"/>
</dbReference>
<evidence type="ECO:0000313" key="4">
    <source>
        <dbReference type="EMBL" id="KAK1925400.1"/>
    </source>
</evidence>
<feature type="compositionally biased region" description="Low complexity" evidence="1">
    <location>
        <begin position="96"/>
        <end position="120"/>
    </location>
</feature>
<proteinExistence type="predicted"/>
<protein>
    <submittedName>
        <fullName evidence="4">Intradiol ring-cleavage dioxygenase</fullName>
    </submittedName>
</protein>
<sequence length="486" mass="49538">MLKPTLLSLLLLLASVTGSHAHPGESEAHHHAEARAIAATHSLMKRSGSAYSACANSSRKRALNDVLAERRAREIESLRAGVVAKKAQLARRQSDAMASGAAPSGAAPSGSMGAMPSGSMGASGGGGGSATFDSYGESLLNTSHASSRTDITANATSSTLFPTSADNTTCLLQPEVTIGPYWVAGEYVRADMSETQPGLPIYMSTQVIDVATCEPVTGLYWEMWHANASGVYSGVVASGNGDSTDLSNLNTTFLRGIQPTDDLGVATIQSVFPGHYTGRATHVHVVGHANATVYANGTIGTGSAGDGDSIALHIGQLFFDTALLDAVAQISPYAENTQTVTENSEDSILAQSAVQGASDPFFQYVYLGEDVSDGVYAWVTVGINTNETRTTNAAAYIDADGGHVGTDSLDVASGGGAAPVADAASAASTVTSSSTTSTSGSTTSVTSSTAATSASANSASSNTPTFLRTSRTIAKQISRAISALFA</sequence>
<dbReference type="Proteomes" id="UP001182556">
    <property type="component" value="Unassembled WGS sequence"/>
</dbReference>
<reference evidence="4" key="1">
    <citation type="submission" date="2023-02" db="EMBL/GenBank/DDBJ databases">
        <title>Identification and recombinant expression of a fungal hydrolase from Papiliotrema laurentii that hydrolyzes apple cutin and clears colloidal polyester polyurethane.</title>
        <authorList>
            <consortium name="DOE Joint Genome Institute"/>
            <person name="Roman V.A."/>
            <person name="Bojanowski C."/>
            <person name="Crable B.R."/>
            <person name="Wagner D.N."/>
            <person name="Hung C.S."/>
            <person name="Nadeau L.J."/>
            <person name="Schratz L."/>
            <person name="Haridas S."/>
            <person name="Pangilinan J."/>
            <person name="Lipzen A."/>
            <person name="Na H."/>
            <person name="Yan M."/>
            <person name="Ng V."/>
            <person name="Grigoriev I.V."/>
            <person name="Spatafora J.W."/>
            <person name="Barlow D."/>
            <person name="Biffinger J."/>
            <person name="Kelley-Loughnane N."/>
            <person name="Varaljay V.A."/>
            <person name="Crookes-Goodson W.J."/>
        </authorList>
    </citation>
    <scope>NUCLEOTIDE SEQUENCE</scope>
    <source>
        <strain evidence="4">5307AH</strain>
    </source>
</reference>
<accession>A0AAD9L6H1</accession>
<keyword evidence="5" id="KW-1185">Reference proteome</keyword>
<dbReference type="GO" id="GO:0016702">
    <property type="term" value="F:oxidoreductase activity, acting on single donors with incorporation of molecular oxygen, incorporation of two atoms of oxygen"/>
    <property type="evidence" value="ECO:0007669"/>
    <property type="project" value="InterPro"/>
</dbReference>
<feature type="region of interest" description="Disordered" evidence="1">
    <location>
        <begin position="431"/>
        <end position="464"/>
    </location>
</feature>
<evidence type="ECO:0000256" key="1">
    <source>
        <dbReference type="SAM" id="MobiDB-lite"/>
    </source>
</evidence>
<comment type="caution">
    <text evidence="4">The sequence shown here is derived from an EMBL/GenBank/DDBJ whole genome shotgun (WGS) entry which is preliminary data.</text>
</comment>
<organism evidence="4 5">
    <name type="scientific">Papiliotrema laurentii</name>
    <name type="common">Cryptococcus laurentii</name>
    <dbReference type="NCBI Taxonomy" id="5418"/>
    <lineage>
        <taxon>Eukaryota</taxon>
        <taxon>Fungi</taxon>
        <taxon>Dikarya</taxon>
        <taxon>Basidiomycota</taxon>
        <taxon>Agaricomycotina</taxon>
        <taxon>Tremellomycetes</taxon>
        <taxon>Tremellales</taxon>
        <taxon>Rhynchogastremaceae</taxon>
        <taxon>Papiliotrema</taxon>
    </lineage>
</organism>
<evidence type="ECO:0000313" key="5">
    <source>
        <dbReference type="Proteomes" id="UP001182556"/>
    </source>
</evidence>
<gene>
    <name evidence="4" type="ORF">DB88DRAFT_192854</name>
</gene>
<dbReference type="EMBL" id="JAODAN010000003">
    <property type="protein sequence ID" value="KAK1925400.1"/>
    <property type="molecule type" value="Genomic_DNA"/>
</dbReference>
<dbReference type="Pfam" id="PF00775">
    <property type="entry name" value="Dioxygenase_C"/>
    <property type="match status" value="1"/>
</dbReference>
<feature type="region of interest" description="Disordered" evidence="1">
    <location>
        <begin position="92"/>
        <end position="127"/>
    </location>
</feature>
<dbReference type="InterPro" id="IPR015889">
    <property type="entry name" value="Intradiol_dOase_core"/>
</dbReference>
<dbReference type="InterPro" id="IPR000627">
    <property type="entry name" value="Intradiol_dOase_C"/>
</dbReference>
<keyword evidence="2" id="KW-0732">Signal</keyword>
<keyword evidence="4" id="KW-0223">Dioxygenase</keyword>
<name>A0AAD9L6H1_PAPLA</name>
<feature type="domain" description="Intradiol ring-cleavage dioxygenases" evidence="3">
    <location>
        <begin position="187"/>
        <end position="280"/>
    </location>
</feature>
<evidence type="ECO:0000256" key="2">
    <source>
        <dbReference type="SAM" id="SignalP"/>
    </source>
</evidence>
<dbReference type="AlphaFoldDB" id="A0AAD9L6H1"/>
<feature type="signal peptide" evidence="2">
    <location>
        <begin position="1"/>
        <end position="21"/>
    </location>
</feature>
<keyword evidence="4" id="KW-0560">Oxidoreductase</keyword>
<dbReference type="SUPFAM" id="SSF49482">
    <property type="entry name" value="Aromatic compound dioxygenase"/>
    <property type="match status" value="1"/>
</dbReference>
<evidence type="ECO:0000259" key="3">
    <source>
        <dbReference type="Pfam" id="PF00775"/>
    </source>
</evidence>
<dbReference type="Gene3D" id="2.60.130.10">
    <property type="entry name" value="Aromatic compound dioxygenase"/>
    <property type="match status" value="1"/>
</dbReference>
<dbReference type="PANTHER" id="PTHR34315:SF1">
    <property type="entry name" value="INTRADIOL RING-CLEAVAGE DIOXYGENASES DOMAIN-CONTAINING PROTEIN-RELATED"/>
    <property type="match status" value="1"/>
</dbReference>
<dbReference type="PANTHER" id="PTHR34315">
    <property type="match status" value="1"/>
</dbReference>